<dbReference type="InterPro" id="IPR049734">
    <property type="entry name" value="NudC-like_C"/>
</dbReference>
<dbReference type="InterPro" id="IPR020476">
    <property type="entry name" value="Nudix_hydrolase"/>
</dbReference>
<dbReference type="PRINTS" id="PR00502">
    <property type="entry name" value="NUDIXFAMILY"/>
</dbReference>
<dbReference type="NCBIfam" id="NF001299">
    <property type="entry name" value="PRK00241.1"/>
    <property type="match status" value="1"/>
</dbReference>
<dbReference type="InterPro" id="IPR020084">
    <property type="entry name" value="NUDIX_hydrolase_CS"/>
</dbReference>
<dbReference type="RefSeq" id="WP_146319165.1">
    <property type="nucleotide sequence ID" value="NZ_CP042305.1"/>
</dbReference>
<comment type="catalytic activity">
    <reaction evidence="9">
        <text>a 5'-end NAD(+)-phospho-ribonucleoside in mRNA + H2O = a 5'-end phospho-adenosine-phospho-ribonucleoside in mRNA + beta-nicotinamide D-ribonucleotide + 2 H(+)</text>
        <dbReference type="Rhea" id="RHEA:60876"/>
        <dbReference type="Rhea" id="RHEA-COMP:15698"/>
        <dbReference type="Rhea" id="RHEA-COMP:15719"/>
        <dbReference type="ChEBI" id="CHEBI:14649"/>
        <dbReference type="ChEBI" id="CHEBI:15377"/>
        <dbReference type="ChEBI" id="CHEBI:15378"/>
        <dbReference type="ChEBI" id="CHEBI:144029"/>
        <dbReference type="ChEBI" id="CHEBI:144051"/>
    </reaction>
    <physiologicalReaction direction="left-to-right" evidence="9">
        <dbReference type="Rhea" id="RHEA:60877"/>
    </physiologicalReaction>
</comment>
<dbReference type="Proteomes" id="UP000320216">
    <property type="component" value="Chromosome"/>
</dbReference>
<dbReference type="Gene3D" id="3.90.79.10">
    <property type="entry name" value="Nucleoside Triphosphate Pyrophosphohydrolase"/>
    <property type="match status" value="1"/>
</dbReference>
<dbReference type="CDD" id="cd03429">
    <property type="entry name" value="NUDIX_NADH_pyrophosphatase_Nudt13"/>
    <property type="match status" value="1"/>
</dbReference>
<evidence type="ECO:0000256" key="11">
    <source>
        <dbReference type="SAM" id="MobiDB-lite"/>
    </source>
</evidence>
<evidence type="ECO:0000256" key="1">
    <source>
        <dbReference type="ARBA" id="ARBA00001946"/>
    </source>
</evidence>
<dbReference type="InterPro" id="IPR015376">
    <property type="entry name" value="Znr_NADH_PPase"/>
</dbReference>
<dbReference type="AlphaFoldDB" id="A0A5B8M1X8"/>
<organism evidence="13 14">
    <name type="scientific">Humibacter ginsenosidimutans</name>
    <dbReference type="NCBI Taxonomy" id="2599293"/>
    <lineage>
        <taxon>Bacteria</taxon>
        <taxon>Bacillati</taxon>
        <taxon>Actinomycetota</taxon>
        <taxon>Actinomycetes</taxon>
        <taxon>Micrococcales</taxon>
        <taxon>Microbacteriaceae</taxon>
        <taxon>Humibacter</taxon>
    </lineage>
</organism>
<feature type="domain" description="Nudix hydrolase" evidence="12">
    <location>
        <begin position="179"/>
        <end position="310"/>
    </location>
</feature>
<evidence type="ECO:0000256" key="10">
    <source>
        <dbReference type="RuleBase" id="RU003476"/>
    </source>
</evidence>
<comment type="cofactor">
    <cofactor evidence="2">
        <name>Zn(2+)</name>
        <dbReference type="ChEBI" id="CHEBI:29105"/>
    </cofactor>
</comment>
<comment type="cofactor">
    <cofactor evidence="1">
        <name>Mg(2+)</name>
        <dbReference type="ChEBI" id="CHEBI:18420"/>
    </cofactor>
</comment>
<feature type="region of interest" description="Disordered" evidence="11">
    <location>
        <begin position="312"/>
        <end position="337"/>
    </location>
</feature>
<dbReference type="OrthoDB" id="9791656at2"/>
<evidence type="ECO:0000313" key="14">
    <source>
        <dbReference type="Proteomes" id="UP000320216"/>
    </source>
</evidence>
<dbReference type="PANTHER" id="PTHR42904">
    <property type="entry name" value="NUDIX HYDROLASE, NUDC SUBFAMILY"/>
    <property type="match status" value="1"/>
</dbReference>
<evidence type="ECO:0000256" key="9">
    <source>
        <dbReference type="ARBA" id="ARBA00023679"/>
    </source>
</evidence>
<dbReference type="KEGG" id="huw:FPZ11_05880"/>
<dbReference type="Pfam" id="PF00293">
    <property type="entry name" value="NUDIX"/>
    <property type="match status" value="1"/>
</dbReference>
<keyword evidence="14" id="KW-1185">Reference proteome</keyword>
<evidence type="ECO:0000256" key="2">
    <source>
        <dbReference type="ARBA" id="ARBA00001947"/>
    </source>
</evidence>
<dbReference type="SUPFAM" id="SSF55811">
    <property type="entry name" value="Nudix"/>
    <property type="match status" value="1"/>
</dbReference>
<dbReference type="GO" id="GO:0046872">
    <property type="term" value="F:metal ion binding"/>
    <property type="evidence" value="ECO:0007669"/>
    <property type="project" value="UniProtKB-KW"/>
</dbReference>
<evidence type="ECO:0000313" key="13">
    <source>
        <dbReference type="EMBL" id="QDZ14353.1"/>
    </source>
</evidence>
<evidence type="ECO:0000256" key="4">
    <source>
        <dbReference type="ARBA" id="ARBA00012381"/>
    </source>
</evidence>
<evidence type="ECO:0000259" key="12">
    <source>
        <dbReference type="PROSITE" id="PS51462"/>
    </source>
</evidence>
<dbReference type="InterPro" id="IPR000086">
    <property type="entry name" value="NUDIX_hydrolase_dom"/>
</dbReference>
<dbReference type="InterPro" id="IPR015797">
    <property type="entry name" value="NUDIX_hydrolase-like_dom_sf"/>
</dbReference>
<evidence type="ECO:0000256" key="5">
    <source>
        <dbReference type="ARBA" id="ARBA00022723"/>
    </source>
</evidence>
<keyword evidence="5" id="KW-0479">Metal-binding</keyword>
<dbReference type="InterPro" id="IPR050241">
    <property type="entry name" value="NAD-cap_RNA_hydrolase_NudC"/>
</dbReference>
<reference evidence="13 14" key="1">
    <citation type="submission" date="2019-07" db="EMBL/GenBank/DDBJ databases">
        <title>Full genome sequence of Humibacter sp. WJ7-1.</title>
        <authorList>
            <person name="Im W.-T."/>
        </authorList>
    </citation>
    <scope>NUCLEOTIDE SEQUENCE [LARGE SCALE GENOMIC DNA]</scope>
    <source>
        <strain evidence="13 14">WJ7-1</strain>
    </source>
</reference>
<dbReference type="EC" id="3.6.1.22" evidence="4"/>
<proteinExistence type="inferred from homology"/>
<dbReference type="GO" id="GO:0035529">
    <property type="term" value="F:NADH pyrophosphatase activity"/>
    <property type="evidence" value="ECO:0007669"/>
    <property type="project" value="TreeGrafter"/>
</dbReference>
<dbReference type="Pfam" id="PF09296">
    <property type="entry name" value="NUDIX-like"/>
    <property type="match status" value="1"/>
</dbReference>
<accession>A0A5B8M1X8</accession>
<dbReference type="InterPro" id="IPR015375">
    <property type="entry name" value="NADH_PPase-like_N"/>
</dbReference>
<dbReference type="GO" id="GO:0006742">
    <property type="term" value="P:NADP+ catabolic process"/>
    <property type="evidence" value="ECO:0007669"/>
    <property type="project" value="TreeGrafter"/>
</dbReference>
<evidence type="ECO:0000256" key="6">
    <source>
        <dbReference type="ARBA" id="ARBA00022801"/>
    </source>
</evidence>
<dbReference type="Pfam" id="PF09297">
    <property type="entry name" value="Zn_ribbon_NUD"/>
    <property type="match status" value="1"/>
</dbReference>
<evidence type="ECO:0000256" key="7">
    <source>
        <dbReference type="ARBA" id="ARBA00022842"/>
    </source>
</evidence>
<dbReference type="GO" id="GO:0005829">
    <property type="term" value="C:cytosol"/>
    <property type="evidence" value="ECO:0007669"/>
    <property type="project" value="TreeGrafter"/>
</dbReference>
<evidence type="ECO:0000256" key="8">
    <source>
        <dbReference type="ARBA" id="ARBA00023027"/>
    </source>
</evidence>
<dbReference type="GO" id="GO:0110153">
    <property type="term" value="F:RNA NAD-cap (NMN-forming) hydrolase activity"/>
    <property type="evidence" value="ECO:0007669"/>
    <property type="project" value="RHEA"/>
</dbReference>
<gene>
    <name evidence="13" type="primary">nudC</name>
    <name evidence="13" type="ORF">FPZ11_05880</name>
</gene>
<keyword evidence="6 10" id="KW-0378">Hydrolase</keyword>
<protein>
    <recommendedName>
        <fullName evidence="4">NAD(+) diphosphatase</fullName>
        <ecNumber evidence="4">3.6.1.22</ecNumber>
    </recommendedName>
</protein>
<evidence type="ECO:0000256" key="3">
    <source>
        <dbReference type="ARBA" id="ARBA00009595"/>
    </source>
</evidence>
<dbReference type="EMBL" id="CP042305">
    <property type="protein sequence ID" value="QDZ14353.1"/>
    <property type="molecule type" value="Genomic_DNA"/>
</dbReference>
<name>A0A5B8M1X8_9MICO</name>
<dbReference type="PROSITE" id="PS51462">
    <property type="entry name" value="NUDIX"/>
    <property type="match status" value="1"/>
</dbReference>
<sequence length="337" mass="36524">MPRPLGDLPLARSAVDRDGAHRARADLFDELLAEDATRVLPLWNGRVLVRDVPAGADSASPSTRLTLFRTDEVTSALTRVYLGRTLTASDDEPAGTPVILAVLTDAAAGELQPDEQRWRGLRELATTLGDRDAGLVTESVAIANWHASHTHCPRCGTPTVVEQGGWMRRCFVDNNEIFPRTDPAVIVRVLDDQNRILLGSNALWENNRWSLLAGFVEAGESFEAAAAREVAEESGVVVVDPVYLGSQPWPFPASIMIGMEARAVPGSTQLQPDGEEILALRWFSRDDIWAERDDILLPGGSSIAHEIVRDWYGGPLDEPPPAAGTQASAGEPRTDAV</sequence>
<keyword evidence="8" id="KW-0520">NAD</keyword>
<dbReference type="GO" id="GO:0019677">
    <property type="term" value="P:NAD+ catabolic process"/>
    <property type="evidence" value="ECO:0007669"/>
    <property type="project" value="TreeGrafter"/>
</dbReference>
<dbReference type="PANTHER" id="PTHR42904:SF6">
    <property type="entry name" value="NAD-CAPPED RNA HYDROLASE NUDT12"/>
    <property type="match status" value="1"/>
</dbReference>
<keyword evidence="7" id="KW-0460">Magnesium</keyword>
<dbReference type="PROSITE" id="PS00893">
    <property type="entry name" value="NUDIX_BOX"/>
    <property type="match status" value="1"/>
</dbReference>
<dbReference type="Gene3D" id="3.90.79.20">
    <property type="match status" value="1"/>
</dbReference>
<comment type="similarity">
    <text evidence="3">Belongs to the Nudix hydrolase family. NudC subfamily.</text>
</comment>